<dbReference type="RefSeq" id="XP_022313777.1">
    <property type="nucleotide sequence ID" value="XM_022458069.1"/>
</dbReference>
<dbReference type="PANTHER" id="PTHR46488:SF1">
    <property type="entry name" value="AP-5 COMPLEX SUBUNIT ZETA-1"/>
    <property type="match status" value="1"/>
</dbReference>
<feature type="domain" description="AP-5 complex subunit zeta-1 C-terminal TPR" evidence="3">
    <location>
        <begin position="454"/>
        <end position="797"/>
    </location>
</feature>
<dbReference type="KEGG" id="cvn:111118550"/>
<dbReference type="OrthoDB" id="744564at2759"/>
<name>A0A8B8CDC6_CRAVI</name>
<dbReference type="Pfam" id="PF25153">
    <property type="entry name" value="TPR_AP5Z1"/>
    <property type="match status" value="1"/>
</dbReference>
<keyword evidence="4" id="KW-1185">Reference proteome</keyword>
<evidence type="ECO:0000313" key="5">
    <source>
        <dbReference type="RefSeq" id="XP_022313777.1"/>
    </source>
</evidence>
<feature type="domain" description="AP-5 complex subunit zeta-1 ARM repeats" evidence="1">
    <location>
        <begin position="305"/>
        <end position="365"/>
    </location>
</feature>
<feature type="domain" description="AP-5 complex subunit zeta-1 ARM repeats" evidence="1">
    <location>
        <begin position="383"/>
        <end position="442"/>
    </location>
</feature>
<evidence type="ECO:0000259" key="1">
    <source>
        <dbReference type="Pfam" id="PF14764"/>
    </source>
</evidence>
<dbReference type="InterPro" id="IPR028222">
    <property type="entry name" value="AP5Z1"/>
</dbReference>
<proteinExistence type="predicted"/>
<organism evidence="4 5">
    <name type="scientific">Crassostrea virginica</name>
    <name type="common">Eastern oyster</name>
    <dbReference type="NCBI Taxonomy" id="6565"/>
    <lineage>
        <taxon>Eukaryota</taxon>
        <taxon>Metazoa</taxon>
        <taxon>Spiralia</taxon>
        <taxon>Lophotrochozoa</taxon>
        <taxon>Mollusca</taxon>
        <taxon>Bivalvia</taxon>
        <taxon>Autobranchia</taxon>
        <taxon>Pteriomorphia</taxon>
        <taxon>Ostreida</taxon>
        <taxon>Ostreoidea</taxon>
        <taxon>Ostreidae</taxon>
        <taxon>Crassostrea</taxon>
    </lineage>
</organism>
<dbReference type="InterPro" id="IPR055450">
    <property type="entry name" value="AP5Z1_ARM"/>
</dbReference>
<feature type="domain" description="AP-5 complex subunit zeta-1 N-terminal TPR" evidence="2">
    <location>
        <begin position="6"/>
        <end position="271"/>
    </location>
</feature>
<gene>
    <name evidence="5" type="primary">LOC111118550</name>
</gene>
<dbReference type="Pfam" id="PF25154">
    <property type="entry name" value="TPR_AP5Z1_C"/>
    <property type="match status" value="1"/>
</dbReference>
<dbReference type="GeneID" id="111118550"/>
<evidence type="ECO:0000313" key="4">
    <source>
        <dbReference type="Proteomes" id="UP000694844"/>
    </source>
</evidence>
<dbReference type="Pfam" id="PF14764">
    <property type="entry name" value="SPG48"/>
    <property type="match status" value="2"/>
</dbReference>
<evidence type="ECO:0000259" key="3">
    <source>
        <dbReference type="Pfam" id="PF25154"/>
    </source>
</evidence>
<dbReference type="Proteomes" id="UP000694844">
    <property type="component" value="Chromosome 2"/>
</dbReference>
<dbReference type="GO" id="GO:0044599">
    <property type="term" value="C:AP-5 adaptor complex"/>
    <property type="evidence" value="ECO:0007669"/>
    <property type="project" value="InterPro"/>
</dbReference>
<sequence>MALSMIESLFSQASITPQEEIDKICQGVLENLYAPDKSNECMNQLRQLYFILQASHTEPCLPRNMISTLVNMVSSMDHDKTKECLLCEQILSELLPRNQDDLGSDFYPSSSHQKGTSSANCLLLYLMQGNRNCCLVDVIPHAVRWMSSGKEDYNVQRQAFSFLVSLQVLHNKLVTEETMKTVNTTASNWLMNASLYQLPNPYTINPFKKDQTPVVNEVDGTPSRNFFTVLNIGQYYTNDQFLNIYCFSMLYKWLYHARFNSEEVSDNVSKSAQVFNSLVDKSIDYCFRILDQCERKPKVPSDTELQNCCLLEVVNILDMICKIEPGKVAGVFQEIRRLYNKLMQELDKPRLLVPILQFFLNHGKTPHLHGKFYGNTPLLPNKGKSVEHDPQEAYTLFFHKLLTQWYLDPAFSFDTITFIKDNLDTLCHNTSILSTYFPNILKMLAWNPRSYLADFEDILPALMSPSTAIEVFHMLLDLPCVTVALEITERCKKSEIQTLSSETEPTNSLSAFQSPLYRPMFNFFTRVEGGHGDTINRLSLFHNILADMNQHPRVLVCSQIVPVLLRVWFDVILEGASSEFLSHLIPVLLERTAMLYNIPGYQADVRKVLAEYVVHLLKKYPGILLDQASEIRDFLSSPRNISDREEFFANLVWCVGELCSVRHDDRCTAEAITRFFDTLEVLTYELSGMASAKEEISNSSKIICMLISAISKLASKCQDLIPRSILLLTKVAKQQQASYLDTETKDALVGRAQELINLLKLPNFANVVLNPSDEIETGRWHRDNTSLPITLRGIQHILS</sequence>
<reference evidence="5" key="1">
    <citation type="submission" date="2025-08" db="UniProtKB">
        <authorList>
            <consortium name="RefSeq"/>
        </authorList>
    </citation>
    <scope>IDENTIFICATION</scope>
    <source>
        <tissue evidence="5">Whole sample</tissue>
    </source>
</reference>
<protein>
    <submittedName>
        <fullName evidence="5">AP-5 complex subunit zeta-1-like isoform X1</fullName>
    </submittedName>
</protein>
<accession>A0A8B8CDC6</accession>
<dbReference type="AlphaFoldDB" id="A0A8B8CDC6"/>
<dbReference type="InterPro" id="IPR056857">
    <property type="entry name" value="TPR_AP5Z1_N"/>
</dbReference>
<dbReference type="InterPro" id="IPR056856">
    <property type="entry name" value="TPR_AP5Z1_C"/>
</dbReference>
<dbReference type="PANTHER" id="PTHR46488">
    <property type="entry name" value="AP-5 COMPLEX SUBUNIT ZETA-1"/>
    <property type="match status" value="1"/>
</dbReference>
<evidence type="ECO:0000259" key="2">
    <source>
        <dbReference type="Pfam" id="PF25153"/>
    </source>
</evidence>